<sequence>MNRKSILSIYRQLLREVHKQYTLQNNNPYWKLELIKIFRQNQNVNDKELLVKSNQDAFDLLSFLKSNRRYSELMAQSNKLYGLTEQQRIEKTANRVGLKTPSDQDILLPFESMPS</sequence>
<name>A0A397JI22_9GLOM</name>
<gene>
    <name evidence="1" type="ORF">Glove_26g12</name>
</gene>
<keyword evidence="2" id="KW-1185">Reference proteome</keyword>
<accession>A0A397JI22</accession>
<dbReference type="Pfam" id="PF13233">
    <property type="entry name" value="Complex1_LYR_2"/>
    <property type="match status" value="1"/>
</dbReference>
<dbReference type="STRING" id="1348612.A0A397JI22"/>
<proteinExistence type="predicted"/>
<dbReference type="PANTHER" id="PTHR28015">
    <property type="entry name" value="ATP SYNTHASE ASSEMBLY FACTOR FMC1, MITOCHONDRIAL"/>
    <property type="match status" value="1"/>
</dbReference>
<dbReference type="GO" id="GO:0033615">
    <property type="term" value="P:mitochondrial proton-transporting ATP synthase complex assembly"/>
    <property type="evidence" value="ECO:0007669"/>
    <property type="project" value="InterPro"/>
</dbReference>
<protein>
    <submittedName>
        <fullName evidence="1">Uncharacterized protein</fullName>
    </submittedName>
</protein>
<dbReference type="InterPro" id="IPR039196">
    <property type="entry name" value="Fmc1"/>
</dbReference>
<organism evidence="1 2">
    <name type="scientific">Diversispora epigaea</name>
    <dbReference type="NCBI Taxonomy" id="1348612"/>
    <lineage>
        <taxon>Eukaryota</taxon>
        <taxon>Fungi</taxon>
        <taxon>Fungi incertae sedis</taxon>
        <taxon>Mucoromycota</taxon>
        <taxon>Glomeromycotina</taxon>
        <taxon>Glomeromycetes</taxon>
        <taxon>Diversisporales</taxon>
        <taxon>Diversisporaceae</taxon>
        <taxon>Diversispora</taxon>
    </lineage>
</organism>
<comment type="caution">
    <text evidence="1">The sequence shown here is derived from an EMBL/GenBank/DDBJ whole genome shotgun (WGS) entry which is preliminary data.</text>
</comment>
<evidence type="ECO:0000313" key="2">
    <source>
        <dbReference type="Proteomes" id="UP000266861"/>
    </source>
</evidence>
<dbReference type="AlphaFoldDB" id="A0A397JI22"/>
<dbReference type="PANTHER" id="PTHR28015:SF1">
    <property type="entry name" value="ATP SYNTHASE ASSEMBLY FACTOR FMC1, MITOCHONDRIAL"/>
    <property type="match status" value="1"/>
</dbReference>
<dbReference type="OrthoDB" id="15893at2759"/>
<dbReference type="EMBL" id="PQFF01000024">
    <property type="protein sequence ID" value="RHZ88009.1"/>
    <property type="molecule type" value="Genomic_DNA"/>
</dbReference>
<dbReference type="GO" id="GO:0005759">
    <property type="term" value="C:mitochondrial matrix"/>
    <property type="evidence" value="ECO:0007669"/>
    <property type="project" value="TreeGrafter"/>
</dbReference>
<dbReference type="Proteomes" id="UP000266861">
    <property type="component" value="Unassembled WGS sequence"/>
</dbReference>
<evidence type="ECO:0000313" key="1">
    <source>
        <dbReference type="EMBL" id="RHZ88009.1"/>
    </source>
</evidence>
<reference evidence="1 2" key="1">
    <citation type="submission" date="2018-08" db="EMBL/GenBank/DDBJ databases">
        <title>Genome and evolution of the arbuscular mycorrhizal fungus Diversispora epigaea (formerly Glomus versiforme) and its bacterial endosymbionts.</title>
        <authorList>
            <person name="Sun X."/>
            <person name="Fei Z."/>
            <person name="Harrison M."/>
        </authorList>
    </citation>
    <scope>NUCLEOTIDE SEQUENCE [LARGE SCALE GENOMIC DNA]</scope>
    <source>
        <strain evidence="1 2">IT104</strain>
    </source>
</reference>